<protein>
    <submittedName>
        <fullName evidence="3">Fasciclin domain-containing protein</fullName>
    </submittedName>
</protein>
<dbReference type="RefSeq" id="WP_165227815.1">
    <property type="nucleotide sequence ID" value="NZ_CP049257.1"/>
</dbReference>
<dbReference type="PANTHER" id="PTHR10900:SF77">
    <property type="entry name" value="FI19380P1"/>
    <property type="match status" value="1"/>
</dbReference>
<dbReference type="Gene3D" id="2.30.180.10">
    <property type="entry name" value="FAS1 domain"/>
    <property type="match status" value="1"/>
</dbReference>
<dbReference type="InterPro" id="IPR006311">
    <property type="entry name" value="TAT_signal"/>
</dbReference>
<dbReference type="Proteomes" id="UP000502996">
    <property type="component" value="Chromosome"/>
</dbReference>
<name>A0A6G6W8H9_9ACTN</name>
<feature type="signal peptide" evidence="1">
    <location>
        <begin position="1"/>
        <end position="20"/>
    </location>
</feature>
<feature type="domain" description="FAS1" evidence="2">
    <location>
        <begin position="49"/>
        <end position="214"/>
    </location>
</feature>
<dbReference type="SUPFAM" id="SSF82153">
    <property type="entry name" value="FAS1 domain"/>
    <property type="match status" value="1"/>
</dbReference>
<sequence length="219" mass="22845">MKKHLVHRVALLAAGALATAAVGLGTPAADASTATHHKAGNKSLAQLLAKDGTKLDHNWQDFDILEQAVLAVVKAKPDSPVALLTDGSVRLTAFAPTDEAFRNLVGDLTGKKPGTEKKTLAALLSVADVDTIETVLLYHVVAGKTLTSPKVVKAAKAGTKLTTAQGGTVKVVSRKGNIVLVDKDPEIKDPTVILNGVDLNKGNKQIAHAIDRVLLPVDL</sequence>
<dbReference type="InterPro" id="IPR050904">
    <property type="entry name" value="Adhesion/Biosynth-related"/>
</dbReference>
<evidence type="ECO:0000259" key="2">
    <source>
        <dbReference type="PROSITE" id="PS50213"/>
    </source>
</evidence>
<dbReference type="InterPro" id="IPR036378">
    <property type="entry name" value="FAS1_dom_sf"/>
</dbReference>
<dbReference type="PANTHER" id="PTHR10900">
    <property type="entry name" value="PERIOSTIN-RELATED"/>
    <property type="match status" value="1"/>
</dbReference>
<gene>
    <name evidence="3" type="ORF">G5V58_00525</name>
</gene>
<proteinExistence type="predicted"/>
<dbReference type="InterPro" id="IPR000782">
    <property type="entry name" value="FAS1_domain"/>
</dbReference>
<dbReference type="Pfam" id="PF02469">
    <property type="entry name" value="Fasciclin"/>
    <property type="match status" value="1"/>
</dbReference>
<dbReference type="KEGG" id="nano:G5V58_00525"/>
<evidence type="ECO:0000256" key="1">
    <source>
        <dbReference type="SAM" id="SignalP"/>
    </source>
</evidence>
<dbReference type="EMBL" id="CP049257">
    <property type="protein sequence ID" value="QIG41457.1"/>
    <property type="molecule type" value="Genomic_DNA"/>
</dbReference>
<evidence type="ECO:0000313" key="4">
    <source>
        <dbReference type="Proteomes" id="UP000502996"/>
    </source>
</evidence>
<accession>A0A6G6W8H9</accession>
<keyword evidence="1" id="KW-0732">Signal</keyword>
<keyword evidence="4" id="KW-1185">Reference proteome</keyword>
<evidence type="ECO:0000313" key="3">
    <source>
        <dbReference type="EMBL" id="QIG41457.1"/>
    </source>
</evidence>
<dbReference type="GO" id="GO:0005615">
    <property type="term" value="C:extracellular space"/>
    <property type="evidence" value="ECO:0007669"/>
    <property type="project" value="TreeGrafter"/>
</dbReference>
<dbReference type="SMART" id="SM00554">
    <property type="entry name" value="FAS1"/>
    <property type="match status" value="1"/>
</dbReference>
<dbReference type="PROSITE" id="PS51318">
    <property type="entry name" value="TAT"/>
    <property type="match status" value="1"/>
</dbReference>
<reference evidence="3 4" key="1">
    <citation type="submission" date="2020-02" db="EMBL/GenBank/DDBJ databases">
        <title>Full genome sequence of Nocardioides sp. R-3366.</title>
        <authorList>
            <person name="Im W.-T."/>
        </authorList>
    </citation>
    <scope>NUCLEOTIDE SEQUENCE [LARGE SCALE GENOMIC DNA]</scope>
    <source>
        <strain evidence="3 4">R-3366</strain>
    </source>
</reference>
<dbReference type="AlphaFoldDB" id="A0A6G6W8H9"/>
<organism evidence="3 4">
    <name type="scientific">Nocardioides anomalus</name>
    <dbReference type="NCBI Taxonomy" id="2712223"/>
    <lineage>
        <taxon>Bacteria</taxon>
        <taxon>Bacillati</taxon>
        <taxon>Actinomycetota</taxon>
        <taxon>Actinomycetes</taxon>
        <taxon>Propionibacteriales</taxon>
        <taxon>Nocardioidaceae</taxon>
        <taxon>Nocardioides</taxon>
    </lineage>
</organism>
<feature type="chain" id="PRO_5039114761" evidence="1">
    <location>
        <begin position="21"/>
        <end position="219"/>
    </location>
</feature>
<dbReference type="PROSITE" id="PS50213">
    <property type="entry name" value="FAS1"/>
    <property type="match status" value="1"/>
</dbReference>